<keyword evidence="3" id="KW-1133">Transmembrane helix</keyword>
<evidence type="ECO:0000256" key="2">
    <source>
        <dbReference type="ARBA" id="ARBA00022448"/>
    </source>
</evidence>
<proteinExistence type="predicted"/>
<feature type="transmembrane region" description="Helical" evidence="3">
    <location>
        <begin position="37"/>
        <end position="54"/>
    </location>
</feature>
<feature type="transmembrane region" description="Helical" evidence="3">
    <location>
        <begin position="222"/>
        <end position="242"/>
    </location>
</feature>
<dbReference type="EMBL" id="JBHSAS010000034">
    <property type="protein sequence ID" value="MFC4029730.1"/>
    <property type="molecule type" value="Genomic_DNA"/>
</dbReference>
<keyword evidence="3" id="KW-0812">Transmembrane</keyword>
<feature type="transmembrane region" description="Helical" evidence="3">
    <location>
        <begin position="254"/>
        <end position="274"/>
    </location>
</feature>
<dbReference type="Proteomes" id="UP001595793">
    <property type="component" value="Unassembled WGS sequence"/>
</dbReference>
<feature type="transmembrane region" description="Helical" evidence="3">
    <location>
        <begin position="152"/>
        <end position="171"/>
    </location>
</feature>
<gene>
    <name evidence="4" type="ORF">ACFOS1_20095</name>
</gene>
<sequence>MDTFKSLYSSLLPYLCCIPVGYFISKKEWIPKAWIHKPLLFVLLPILVIDHVLNAEFSNLLILASISFLLAFLMIFPAMLVDKWLDKSGDINILKSGFSYFNVAFFGIPTVKSLFGEEAVTTLVCIYVGTALYGNIVGYIQVAKSKFGTKQAIIEVLKIPFIYIIILALVLKGFKVETPEVVKPVVEVMGTVVSVMGMLIIGMNLTNIEFKSLDWKYYSKVLGVRAIAAIVITAGLIGLEYWLIDGLEQKERRIMALIGLFPIAANLAVFASFLKSQEKQSALLIVFSMILSLVLVPLGAMIFGGN</sequence>
<keyword evidence="5" id="KW-1185">Reference proteome</keyword>
<dbReference type="RefSeq" id="WP_290231978.1">
    <property type="nucleotide sequence ID" value="NZ_JAUFPZ010000002.1"/>
</dbReference>
<dbReference type="InterPro" id="IPR038770">
    <property type="entry name" value="Na+/solute_symporter_sf"/>
</dbReference>
<dbReference type="PANTHER" id="PTHR36838:SF3">
    <property type="entry name" value="TRANSPORTER AUXIN EFFLUX CARRIER EC FAMILY"/>
    <property type="match status" value="1"/>
</dbReference>
<keyword evidence="3" id="KW-0472">Membrane</keyword>
<evidence type="ECO:0000256" key="1">
    <source>
        <dbReference type="ARBA" id="ARBA00004127"/>
    </source>
</evidence>
<evidence type="ECO:0000256" key="3">
    <source>
        <dbReference type="SAM" id="Phobius"/>
    </source>
</evidence>
<name>A0ABV8HCR9_9FLAO</name>
<reference evidence="5" key="1">
    <citation type="journal article" date="2019" name="Int. J. Syst. Evol. Microbiol.">
        <title>The Global Catalogue of Microorganisms (GCM) 10K type strain sequencing project: providing services to taxonomists for standard genome sequencing and annotation.</title>
        <authorList>
            <consortium name="The Broad Institute Genomics Platform"/>
            <consortium name="The Broad Institute Genome Sequencing Center for Infectious Disease"/>
            <person name="Wu L."/>
            <person name="Ma J."/>
        </authorList>
    </citation>
    <scope>NUCLEOTIDE SEQUENCE [LARGE SCALE GENOMIC DNA]</scope>
    <source>
        <strain evidence="5">CECT 9128</strain>
    </source>
</reference>
<dbReference type="PANTHER" id="PTHR36838">
    <property type="entry name" value="AUXIN EFFLUX CARRIER FAMILY PROTEIN"/>
    <property type="match status" value="1"/>
</dbReference>
<feature type="transmembrane region" description="Helical" evidence="3">
    <location>
        <begin position="60"/>
        <end position="81"/>
    </location>
</feature>
<feature type="transmembrane region" description="Helical" evidence="3">
    <location>
        <begin position="6"/>
        <end position="25"/>
    </location>
</feature>
<keyword evidence="2" id="KW-0813">Transport</keyword>
<comment type="caution">
    <text evidence="4">The sequence shown here is derived from an EMBL/GenBank/DDBJ whole genome shotgun (WGS) entry which is preliminary data.</text>
</comment>
<protein>
    <submittedName>
        <fullName evidence="4">AEC family transporter</fullName>
    </submittedName>
</protein>
<evidence type="ECO:0000313" key="4">
    <source>
        <dbReference type="EMBL" id="MFC4029730.1"/>
    </source>
</evidence>
<feature type="transmembrane region" description="Helical" evidence="3">
    <location>
        <begin position="191"/>
        <end position="210"/>
    </location>
</feature>
<dbReference type="Gene3D" id="1.20.1530.20">
    <property type="match status" value="1"/>
</dbReference>
<feature type="transmembrane region" description="Helical" evidence="3">
    <location>
        <begin position="121"/>
        <end position="140"/>
    </location>
</feature>
<comment type="subcellular location">
    <subcellularLocation>
        <location evidence="1">Endomembrane system</location>
        <topology evidence="1">Multi-pass membrane protein</topology>
    </subcellularLocation>
</comment>
<feature type="transmembrane region" description="Helical" evidence="3">
    <location>
        <begin position="281"/>
        <end position="303"/>
    </location>
</feature>
<organism evidence="4 5">
    <name type="scientific">Zunongwangia endophytica</name>
    <dbReference type="NCBI Taxonomy" id="1808945"/>
    <lineage>
        <taxon>Bacteria</taxon>
        <taxon>Pseudomonadati</taxon>
        <taxon>Bacteroidota</taxon>
        <taxon>Flavobacteriia</taxon>
        <taxon>Flavobacteriales</taxon>
        <taxon>Flavobacteriaceae</taxon>
        <taxon>Zunongwangia</taxon>
    </lineage>
</organism>
<accession>A0ABV8HCR9</accession>
<evidence type="ECO:0000313" key="5">
    <source>
        <dbReference type="Proteomes" id="UP001595793"/>
    </source>
</evidence>